<evidence type="ECO:0000313" key="3">
    <source>
        <dbReference type="Proteomes" id="UP000680038"/>
    </source>
</evidence>
<accession>A0A916J9Y8</accession>
<keyword evidence="1" id="KW-1133">Transmembrane helix</keyword>
<dbReference type="Proteomes" id="UP000680038">
    <property type="component" value="Unassembled WGS sequence"/>
</dbReference>
<feature type="transmembrane region" description="Helical" evidence="1">
    <location>
        <begin position="68"/>
        <end position="89"/>
    </location>
</feature>
<dbReference type="EMBL" id="CAJRAF010000001">
    <property type="protein sequence ID" value="CAG4991336.1"/>
    <property type="molecule type" value="Genomic_DNA"/>
</dbReference>
<name>A0A916J9Y8_9BACT</name>
<feature type="transmembrane region" description="Helical" evidence="1">
    <location>
        <begin position="148"/>
        <end position="164"/>
    </location>
</feature>
<reference evidence="2" key="1">
    <citation type="submission" date="2021-04" db="EMBL/GenBank/DDBJ databases">
        <authorList>
            <person name="Rodrigo-Torres L."/>
            <person name="Arahal R. D."/>
            <person name="Lucena T."/>
        </authorList>
    </citation>
    <scope>NUCLEOTIDE SEQUENCE</scope>
    <source>
        <strain evidence="2">CECT 9275</strain>
    </source>
</reference>
<feature type="transmembrane region" description="Helical" evidence="1">
    <location>
        <begin position="6"/>
        <end position="24"/>
    </location>
</feature>
<keyword evidence="1" id="KW-0812">Transmembrane</keyword>
<dbReference type="AlphaFoldDB" id="A0A916J9Y8"/>
<organism evidence="2 3">
    <name type="scientific">Dyadobacter helix</name>
    <dbReference type="NCBI Taxonomy" id="2822344"/>
    <lineage>
        <taxon>Bacteria</taxon>
        <taxon>Pseudomonadati</taxon>
        <taxon>Bacteroidota</taxon>
        <taxon>Cytophagia</taxon>
        <taxon>Cytophagales</taxon>
        <taxon>Spirosomataceae</taxon>
        <taxon>Dyadobacter</taxon>
    </lineage>
</organism>
<keyword evidence="3" id="KW-1185">Reference proteome</keyword>
<evidence type="ECO:0000256" key="1">
    <source>
        <dbReference type="SAM" id="Phobius"/>
    </source>
</evidence>
<feature type="transmembrane region" description="Helical" evidence="1">
    <location>
        <begin position="96"/>
        <end position="116"/>
    </location>
</feature>
<feature type="transmembrane region" description="Helical" evidence="1">
    <location>
        <begin position="36"/>
        <end position="56"/>
    </location>
</feature>
<dbReference type="InterPro" id="IPR054235">
    <property type="entry name" value="DUF6962"/>
</dbReference>
<comment type="caution">
    <text evidence="2">The sequence shown here is derived from an EMBL/GenBank/DDBJ whole genome shotgun (WGS) entry which is preliminary data.</text>
</comment>
<proteinExistence type="predicted"/>
<keyword evidence="1" id="KW-0472">Membrane</keyword>
<evidence type="ECO:0000313" key="2">
    <source>
        <dbReference type="EMBL" id="CAG4991336.1"/>
    </source>
</evidence>
<dbReference type="RefSeq" id="WP_215237454.1">
    <property type="nucleotide sequence ID" value="NZ_CAJRAF010000001.1"/>
</dbReference>
<gene>
    <name evidence="2" type="ORF">DYBT9275_00729</name>
</gene>
<sequence>MNILTNPHFFSNLVLSFTGIYIFFRHFGSQPANNRLLWGIFLFCLSLNALTDLVVHTGKENLQGLLKITQAAEMTLGAVCLVSASWSLIRQTQTETFQLVSTISIGLLLLYCITWFNVEYIGLIIQSFCIVVTMIVSCLGLGGRQKSALWVIFAMMFLALASKSARLNIPMNPVDIYHYMLTLAIVCVGKAVKNEYKLLF</sequence>
<dbReference type="Pfam" id="PF22285">
    <property type="entry name" value="DUF6962"/>
    <property type="match status" value="1"/>
</dbReference>
<feature type="transmembrane region" description="Helical" evidence="1">
    <location>
        <begin position="122"/>
        <end position="141"/>
    </location>
</feature>
<protein>
    <submittedName>
        <fullName evidence="2">Uncharacterized protein</fullName>
    </submittedName>
</protein>